<dbReference type="PROSITE" id="PS51032">
    <property type="entry name" value="AP2_ERF"/>
    <property type="match status" value="1"/>
</dbReference>
<dbReference type="STRING" id="13333.W1PXI3"/>
<dbReference type="InterPro" id="IPR036955">
    <property type="entry name" value="AP2/ERF_dom_sf"/>
</dbReference>
<evidence type="ECO:0000313" key="11">
    <source>
        <dbReference type="Proteomes" id="UP000017836"/>
    </source>
</evidence>
<evidence type="ECO:0000256" key="7">
    <source>
        <dbReference type="ARBA" id="ARBA00024343"/>
    </source>
</evidence>
<comment type="similarity">
    <text evidence="7">Belongs to the AP2/ERF transcription factor family. ERF subfamily.</text>
</comment>
<dbReference type="InterPro" id="IPR001471">
    <property type="entry name" value="AP2/ERF_dom"/>
</dbReference>
<proteinExistence type="inferred from homology"/>
<dbReference type="eggNOG" id="ENOG502S1ZE">
    <property type="taxonomic scope" value="Eukaryota"/>
</dbReference>
<keyword evidence="5" id="KW-0804">Transcription</keyword>
<keyword evidence="11" id="KW-1185">Reference proteome</keyword>
<dbReference type="GO" id="GO:0003700">
    <property type="term" value="F:DNA-binding transcription factor activity"/>
    <property type="evidence" value="ECO:0007669"/>
    <property type="project" value="InterPro"/>
</dbReference>
<dbReference type="GO" id="GO:0005634">
    <property type="term" value="C:nucleus"/>
    <property type="evidence" value="ECO:0007669"/>
    <property type="project" value="UniProtKB-SubCell"/>
</dbReference>
<gene>
    <name evidence="10" type="ORF">AMTR_s00025p00218200</name>
</gene>
<dbReference type="EMBL" id="KI392614">
    <property type="protein sequence ID" value="ERN12586.1"/>
    <property type="molecule type" value="Genomic_DNA"/>
</dbReference>
<dbReference type="SMART" id="SM00380">
    <property type="entry name" value="AP2"/>
    <property type="match status" value="1"/>
</dbReference>
<keyword evidence="4" id="KW-0010">Activator</keyword>
<dbReference type="OMA" id="QFCLRGC"/>
<dbReference type="CDD" id="cd00018">
    <property type="entry name" value="AP2"/>
    <property type="match status" value="1"/>
</dbReference>
<comment type="subcellular location">
    <subcellularLocation>
        <location evidence="1">Nucleus</location>
    </subcellularLocation>
</comment>
<dbReference type="PRINTS" id="PR00367">
    <property type="entry name" value="ETHRSPELEMNT"/>
</dbReference>
<evidence type="ECO:0000256" key="6">
    <source>
        <dbReference type="ARBA" id="ARBA00023242"/>
    </source>
</evidence>
<dbReference type="Gene3D" id="3.30.730.10">
    <property type="entry name" value="AP2/ERF domain"/>
    <property type="match status" value="1"/>
</dbReference>
<reference evidence="11" key="1">
    <citation type="journal article" date="2013" name="Science">
        <title>The Amborella genome and the evolution of flowering plants.</title>
        <authorList>
            <consortium name="Amborella Genome Project"/>
        </authorList>
    </citation>
    <scope>NUCLEOTIDE SEQUENCE [LARGE SCALE GENOMIC DNA]</scope>
</reference>
<evidence type="ECO:0000256" key="8">
    <source>
        <dbReference type="SAM" id="MobiDB-lite"/>
    </source>
</evidence>
<feature type="region of interest" description="Disordered" evidence="8">
    <location>
        <begin position="109"/>
        <end position="140"/>
    </location>
</feature>
<dbReference type="OrthoDB" id="1918918at2759"/>
<organism evidence="10 11">
    <name type="scientific">Amborella trichopoda</name>
    <dbReference type="NCBI Taxonomy" id="13333"/>
    <lineage>
        <taxon>Eukaryota</taxon>
        <taxon>Viridiplantae</taxon>
        <taxon>Streptophyta</taxon>
        <taxon>Embryophyta</taxon>
        <taxon>Tracheophyta</taxon>
        <taxon>Spermatophyta</taxon>
        <taxon>Magnoliopsida</taxon>
        <taxon>Amborellales</taxon>
        <taxon>Amborellaceae</taxon>
        <taxon>Amborella</taxon>
    </lineage>
</organism>
<feature type="domain" description="AP2/ERF" evidence="9">
    <location>
        <begin position="17"/>
        <end position="74"/>
    </location>
</feature>
<dbReference type="Gramene" id="ERN12586">
    <property type="protein sequence ID" value="ERN12586"/>
    <property type="gene ID" value="AMTR_s00025p00218200"/>
</dbReference>
<dbReference type="PANTHER" id="PTHR31985:SF273">
    <property type="entry name" value="ETHYLENE-RESPONSIVE TRANSCRIPTION FACTOR ERF017"/>
    <property type="match status" value="1"/>
</dbReference>
<dbReference type="AlphaFoldDB" id="W1PXI3"/>
<keyword evidence="3" id="KW-0238">DNA-binding</keyword>
<dbReference type="InterPro" id="IPR016177">
    <property type="entry name" value="DNA-bd_dom_sf"/>
</dbReference>
<name>W1PXI3_AMBTC</name>
<dbReference type="SUPFAM" id="SSF54171">
    <property type="entry name" value="DNA-binding domain"/>
    <property type="match status" value="1"/>
</dbReference>
<dbReference type="Pfam" id="PF00847">
    <property type="entry name" value="AP2"/>
    <property type="match status" value="1"/>
</dbReference>
<accession>W1PXI3</accession>
<evidence type="ECO:0000313" key="10">
    <source>
        <dbReference type="EMBL" id="ERN12586.1"/>
    </source>
</evidence>
<evidence type="ECO:0000256" key="1">
    <source>
        <dbReference type="ARBA" id="ARBA00004123"/>
    </source>
</evidence>
<dbReference type="HOGENOM" id="CLU_063331_7_2_1"/>
<evidence type="ECO:0000259" key="9">
    <source>
        <dbReference type="PROSITE" id="PS51032"/>
    </source>
</evidence>
<keyword evidence="2" id="KW-0805">Transcription regulation</keyword>
<dbReference type="GO" id="GO:0003677">
    <property type="term" value="F:DNA binding"/>
    <property type="evidence" value="ECO:0007669"/>
    <property type="project" value="UniProtKB-KW"/>
</dbReference>
<evidence type="ECO:0000256" key="4">
    <source>
        <dbReference type="ARBA" id="ARBA00023159"/>
    </source>
</evidence>
<dbReference type="KEGG" id="atr:18440804"/>
<dbReference type="Proteomes" id="UP000017836">
    <property type="component" value="Unassembled WGS sequence"/>
</dbReference>
<protein>
    <recommendedName>
        <fullName evidence="9">AP2/ERF domain-containing protein</fullName>
    </recommendedName>
</protein>
<dbReference type="PANTHER" id="PTHR31985">
    <property type="entry name" value="ETHYLENE-RESPONSIVE TRANSCRIPTION FACTOR ERF042-RELATED"/>
    <property type="match status" value="1"/>
</dbReference>
<evidence type="ECO:0000256" key="5">
    <source>
        <dbReference type="ARBA" id="ARBA00023163"/>
    </source>
</evidence>
<evidence type="ECO:0000256" key="3">
    <source>
        <dbReference type="ARBA" id="ARBA00023125"/>
    </source>
</evidence>
<dbReference type="InterPro" id="IPR051032">
    <property type="entry name" value="AP2/ERF_TF_ERF_subfamily"/>
</dbReference>
<sequence length="179" mass="20321">MAKNKVAGKCNFHKKSVFRGIRMRKWGKWVSEIRMPKSQLRIWLGSYDSPEKAARAYDAALYCLRGSNCHFNFPGDKRPNLPLNFSPSILDIKAIAARSASPENFTAEKKQKMASNLSSSESEQVSPSLSSTSEVSESMESSFSSDRDLFRISFPRKDLLENVECEDSFMDEMKILLDF</sequence>
<evidence type="ECO:0000256" key="2">
    <source>
        <dbReference type="ARBA" id="ARBA00023015"/>
    </source>
</evidence>
<keyword evidence="6" id="KW-0539">Nucleus</keyword>
<dbReference type="FunFam" id="3.30.730.10:FF:000001">
    <property type="entry name" value="Ethylene-responsive transcription factor 2"/>
    <property type="match status" value="1"/>
</dbReference>
<feature type="compositionally biased region" description="Low complexity" evidence="8">
    <location>
        <begin position="115"/>
        <end position="140"/>
    </location>
</feature>